<feature type="domain" description="Rhodanese" evidence="1">
    <location>
        <begin position="5"/>
        <end position="31"/>
    </location>
</feature>
<reference evidence="2 3" key="1">
    <citation type="submission" date="2016-12" db="EMBL/GenBank/DDBJ databases">
        <title>Diversity of luminous bacteria.</title>
        <authorList>
            <person name="Yoshizawa S."/>
            <person name="Kogure K."/>
        </authorList>
    </citation>
    <scope>NUCLEOTIDE SEQUENCE [LARGE SCALE GENOMIC DNA]</scope>
    <source>
        <strain evidence="2 3">LC1-200</strain>
    </source>
</reference>
<protein>
    <submittedName>
        <fullName evidence="2">Rhodanese domain-containing protein</fullName>
    </submittedName>
</protein>
<dbReference type="Proteomes" id="UP000238730">
    <property type="component" value="Unassembled WGS sequence"/>
</dbReference>
<dbReference type="InterPro" id="IPR001763">
    <property type="entry name" value="Rhodanese-like_dom"/>
</dbReference>
<gene>
    <name evidence="2" type="ORF">BTO08_17090</name>
</gene>
<dbReference type="PROSITE" id="PS50206">
    <property type="entry name" value="RHODANESE_3"/>
    <property type="match status" value="2"/>
</dbReference>
<dbReference type="GO" id="GO:0004792">
    <property type="term" value="F:thiosulfate-cyanide sulfurtransferase activity"/>
    <property type="evidence" value="ECO:0007669"/>
    <property type="project" value="TreeGrafter"/>
</dbReference>
<dbReference type="RefSeq" id="WP_105061818.1">
    <property type="nucleotide sequence ID" value="NZ_MSCJ01000003.1"/>
</dbReference>
<feature type="domain" description="Rhodanese" evidence="1">
    <location>
        <begin position="100"/>
        <end position="180"/>
    </location>
</feature>
<dbReference type="SUPFAM" id="SSF52821">
    <property type="entry name" value="Rhodanese/Cell cycle control phosphatase"/>
    <property type="match status" value="2"/>
</dbReference>
<sequence length="182" mass="20312">MHIFTDRKKILIDTRSSDEFLAGHVEGSVFVGFGGKQFKWWLELMLPDKDIQLDVIASPNNQDQVKETLQSLGYTHISFHALEGTLSQVEHISAETLVTKASELNILDVREQDEIAKGALPNAESLPLSDIVQGKLPSEKDNFVVHCAGGYRSLIAISLLKLLRQCHFIQIDGGYSAIKRHM</sequence>
<evidence type="ECO:0000259" key="1">
    <source>
        <dbReference type="PROSITE" id="PS50206"/>
    </source>
</evidence>
<comment type="caution">
    <text evidence="2">The sequence shown here is derived from an EMBL/GenBank/DDBJ whole genome shotgun (WGS) entry which is preliminary data.</text>
</comment>
<dbReference type="Gene3D" id="3.40.250.10">
    <property type="entry name" value="Rhodanese-like domain"/>
    <property type="match status" value="2"/>
</dbReference>
<proteinExistence type="predicted"/>
<evidence type="ECO:0000313" key="3">
    <source>
        <dbReference type="Proteomes" id="UP000238730"/>
    </source>
</evidence>
<dbReference type="PANTHER" id="PTHR44086:SF10">
    <property type="entry name" value="THIOSULFATE SULFURTRANSFERASE_RHODANESE-LIKE DOMAIN-CONTAINING PROTEIN 3"/>
    <property type="match status" value="1"/>
</dbReference>
<dbReference type="CDD" id="cd00158">
    <property type="entry name" value="RHOD"/>
    <property type="match status" value="2"/>
</dbReference>
<dbReference type="InterPro" id="IPR036873">
    <property type="entry name" value="Rhodanese-like_dom_sf"/>
</dbReference>
<dbReference type="OrthoDB" id="9784009at2"/>
<dbReference type="AlphaFoldDB" id="A0A2S7VJ33"/>
<name>A0A2S7VJ33_PHOAN</name>
<dbReference type="EMBL" id="MSCJ01000003">
    <property type="protein sequence ID" value="PQJ61975.1"/>
    <property type="molecule type" value="Genomic_DNA"/>
</dbReference>
<accession>A0A2S7VJ33</accession>
<evidence type="ECO:0000313" key="2">
    <source>
        <dbReference type="EMBL" id="PQJ61975.1"/>
    </source>
</evidence>
<dbReference type="Pfam" id="PF00581">
    <property type="entry name" value="Rhodanese"/>
    <property type="match status" value="2"/>
</dbReference>
<dbReference type="PANTHER" id="PTHR44086">
    <property type="entry name" value="THIOSULFATE SULFURTRANSFERASE RDL2, MITOCHONDRIAL-RELATED"/>
    <property type="match status" value="1"/>
</dbReference>
<organism evidence="2 3">
    <name type="scientific">Photobacterium angustum</name>
    <dbReference type="NCBI Taxonomy" id="661"/>
    <lineage>
        <taxon>Bacteria</taxon>
        <taxon>Pseudomonadati</taxon>
        <taxon>Pseudomonadota</taxon>
        <taxon>Gammaproteobacteria</taxon>
        <taxon>Vibrionales</taxon>
        <taxon>Vibrionaceae</taxon>
        <taxon>Photobacterium</taxon>
    </lineage>
</organism>